<dbReference type="Gene3D" id="2.60.120.10">
    <property type="entry name" value="Jelly Rolls"/>
    <property type="match status" value="1"/>
</dbReference>
<dbReference type="Proteomes" id="UP001162891">
    <property type="component" value="Chromosome"/>
</dbReference>
<evidence type="ECO:0000313" key="3">
    <source>
        <dbReference type="Proteomes" id="UP001162891"/>
    </source>
</evidence>
<proteinExistence type="predicted"/>
<dbReference type="CDD" id="cd00038">
    <property type="entry name" value="CAP_ED"/>
    <property type="match status" value="1"/>
</dbReference>
<name>A0ABN6MQG2_9BACT</name>
<reference evidence="3" key="1">
    <citation type="journal article" date="2022" name="Int. J. Syst. Evol. Microbiol.">
        <title>Anaeromyxobacter oryzae sp. nov., Anaeromyxobacter diazotrophicus sp. nov. and Anaeromyxobacter paludicola sp. nov., isolated from paddy soils.</title>
        <authorList>
            <person name="Itoh H."/>
            <person name="Xu Z."/>
            <person name="Mise K."/>
            <person name="Masuda Y."/>
            <person name="Ushijima N."/>
            <person name="Hayakawa C."/>
            <person name="Shiratori Y."/>
            <person name="Senoo K."/>
        </authorList>
    </citation>
    <scope>NUCLEOTIDE SEQUENCE [LARGE SCALE GENOMIC DNA]</scope>
    <source>
        <strain evidence="3">Red232</strain>
    </source>
</reference>
<keyword evidence="3" id="KW-1185">Reference proteome</keyword>
<dbReference type="InterPro" id="IPR000595">
    <property type="entry name" value="cNMP-bd_dom"/>
</dbReference>
<feature type="domain" description="Cyclic nucleotide-binding" evidence="1">
    <location>
        <begin position="12"/>
        <end position="128"/>
    </location>
</feature>
<dbReference type="PROSITE" id="PS50042">
    <property type="entry name" value="CNMP_BINDING_3"/>
    <property type="match status" value="1"/>
</dbReference>
<dbReference type="EMBL" id="AP025591">
    <property type="protein sequence ID" value="BDG01938.1"/>
    <property type="molecule type" value="Genomic_DNA"/>
</dbReference>
<gene>
    <name evidence="2" type="primary">crp</name>
    <name evidence="2" type="ORF">AMOR_09340</name>
</gene>
<evidence type="ECO:0000313" key="2">
    <source>
        <dbReference type="EMBL" id="BDG01938.1"/>
    </source>
</evidence>
<dbReference type="SMART" id="SM00100">
    <property type="entry name" value="cNMP"/>
    <property type="match status" value="1"/>
</dbReference>
<dbReference type="InterPro" id="IPR014710">
    <property type="entry name" value="RmlC-like_jellyroll"/>
</dbReference>
<sequence>MVTAQDLKQIFLFKHVPDPVLALVAEAAEEVTFAPGETIATERDPAKALYLIRSGTVRATRQDLSAPVLFGTGESIGQVSILDGGPAGMEAVALERVDAVALRPARLVEKLGANPEAAFQLYRAVARSLAGRLRRALDAISLARDGGEP</sequence>
<dbReference type="SUPFAM" id="SSF51206">
    <property type="entry name" value="cAMP-binding domain-like"/>
    <property type="match status" value="1"/>
</dbReference>
<evidence type="ECO:0000259" key="1">
    <source>
        <dbReference type="PROSITE" id="PS50042"/>
    </source>
</evidence>
<protein>
    <submittedName>
        <fullName evidence="2">cAMP-binding protein</fullName>
    </submittedName>
</protein>
<dbReference type="Pfam" id="PF00027">
    <property type="entry name" value="cNMP_binding"/>
    <property type="match status" value="1"/>
</dbReference>
<dbReference type="RefSeq" id="WP_248358947.1">
    <property type="nucleotide sequence ID" value="NZ_AP025591.1"/>
</dbReference>
<dbReference type="InterPro" id="IPR018490">
    <property type="entry name" value="cNMP-bd_dom_sf"/>
</dbReference>
<accession>A0ABN6MQG2</accession>
<organism evidence="2 3">
    <name type="scientific">Anaeromyxobacter oryzae</name>
    <dbReference type="NCBI Taxonomy" id="2918170"/>
    <lineage>
        <taxon>Bacteria</taxon>
        <taxon>Pseudomonadati</taxon>
        <taxon>Myxococcota</taxon>
        <taxon>Myxococcia</taxon>
        <taxon>Myxococcales</taxon>
        <taxon>Cystobacterineae</taxon>
        <taxon>Anaeromyxobacteraceae</taxon>
        <taxon>Anaeromyxobacter</taxon>
    </lineage>
</organism>